<dbReference type="EMBL" id="GGEC01081582">
    <property type="protein sequence ID" value="MBX62066.1"/>
    <property type="molecule type" value="Transcribed_RNA"/>
</dbReference>
<evidence type="ECO:0000313" key="1">
    <source>
        <dbReference type="EMBL" id="MBX62066.1"/>
    </source>
</evidence>
<protein>
    <submittedName>
        <fullName evidence="1">Uncharacterized protein</fullName>
    </submittedName>
</protein>
<dbReference type="AlphaFoldDB" id="A0A2P2Q520"/>
<accession>A0A2P2Q520</accession>
<sequence length="23" mass="2630">MKIMITHHIPCSFCMKHSVISAD</sequence>
<organism evidence="1">
    <name type="scientific">Rhizophora mucronata</name>
    <name type="common">Asiatic mangrove</name>
    <dbReference type="NCBI Taxonomy" id="61149"/>
    <lineage>
        <taxon>Eukaryota</taxon>
        <taxon>Viridiplantae</taxon>
        <taxon>Streptophyta</taxon>
        <taxon>Embryophyta</taxon>
        <taxon>Tracheophyta</taxon>
        <taxon>Spermatophyta</taxon>
        <taxon>Magnoliopsida</taxon>
        <taxon>eudicotyledons</taxon>
        <taxon>Gunneridae</taxon>
        <taxon>Pentapetalae</taxon>
        <taxon>rosids</taxon>
        <taxon>fabids</taxon>
        <taxon>Malpighiales</taxon>
        <taxon>Rhizophoraceae</taxon>
        <taxon>Rhizophora</taxon>
    </lineage>
</organism>
<name>A0A2P2Q520_RHIMU</name>
<reference evidence="1" key="1">
    <citation type="submission" date="2018-02" db="EMBL/GenBank/DDBJ databases">
        <title>Rhizophora mucronata_Transcriptome.</title>
        <authorList>
            <person name="Meera S.P."/>
            <person name="Sreeshan A."/>
            <person name="Augustine A."/>
        </authorList>
    </citation>
    <scope>NUCLEOTIDE SEQUENCE</scope>
    <source>
        <tissue evidence="1">Leaf</tissue>
    </source>
</reference>
<proteinExistence type="predicted"/>